<sequence length="236" mass="25585">MRAARGGAGGGRGGRTRLALLLSLWWVNSAPPYSSQRPASWWAELIGLDDPVKGPRAVAANLQELARRGFIDITAGEPGMANIVTLLDELDEFGPAYVRPDGHSGGSFFRVPEQLWTTGAIGRLSGPGLVMYLMVLYYHHRPDGVEFVPGVGLRLPAAPPVWFSPKAFSERHGFSEDTRLAGIQNLRDAGMVQVETELVDIQNPSGSGHRRFRRQLLTLDAPYVPPPPGSPPTNDA</sequence>
<protein>
    <submittedName>
        <fullName evidence="1">Uncharacterized protein</fullName>
    </submittedName>
</protein>
<evidence type="ECO:0000313" key="2">
    <source>
        <dbReference type="Proteomes" id="UP000193964"/>
    </source>
</evidence>
<organism evidence="1 2">
    <name type="scientific">Mycolicibacterium wolinskyi</name>
    <dbReference type="NCBI Taxonomy" id="59750"/>
    <lineage>
        <taxon>Bacteria</taxon>
        <taxon>Bacillati</taxon>
        <taxon>Actinomycetota</taxon>
        <taxon>Actinomycetes</taxon>
        <taxon>Mycobacteriales</taxon>
        <taxon>Mycobacteriaceae</taxon>
        <taxon>Mycolicibacterium</taxon>
    </lineage>
</organism>
<dbReference type="AlphaFoldDB" id="A0A1X2FD92"/>
<proteinExistence type="predicted"/>
<accession>A0A1X2FD92</accession>
<gene>
    <name evidence="1" type="ORF">AWC31_00785</name>
</gene>
<evidence type="ECO:0000313" key="1">
    <source>
        <dbReference type="EMBL" id="ORX15949.1"/>
    </source>
</evidence>
<comment type="caution">
    <text evidence="1">The sequence shown here is derived from an EMBL/GenBank/DDBJ whole genome shotgun (WGS) entry which is preliminary data.</text>
</comment>
<dbReference type="Proteomes" id="UP000193964">
    <property type="component" value="Unassembled WGS sequence"/>
</dbReference>
<dbReference type="EMBL" id="LQQA01000012">
    <property type="protein sequence ID" value="ORX15949.1"/>
    <property type="molecule type" value="Genomic_DNA"/>
</dbReference>
<reference evidence="1 2" key="1">
    <citation type="submission" date="2016-01" db="EMBL/GenBank/DDBJ databases">
        <title>The new phylogeny of the genus Mycobacterium.</title>
        <authorList>
            <person name="Tarcisio F."/>
            <person name="Conor M."/>
            <person name="Antonella G."/>
            <person name="Elisabetta G."/>
            <person name="Giulia F.S."/>
            <person name="Sara T."/>
            <person name="Anna F."/>
            <person name="Clotilde B."/>
            <person name="Roberto B."/>
            <person name="Veronica D.S."/>
            <person name="Fabio R."/>
            <person name="Monica P."/>
            <person name="Olivier J."/>
            <person name="Enrico T."/>
            <person name="Nicola S."/>
        </authorList>
    </citation>
    <scope>NUCLEOTIDE SEQUENCE [LARGE SCALE GENOMIC DNA]</scope>
    <source>
        <strain evidence="1 2">ATCC 700010</strain>
    </source>
</reference>
<name>A0A1X2FD92_9MYCO</name>